<dbReference type="AlphaFoldDB" id="A0A4Y2J294"/>
<proteinExistence type="predicted"/>
<comment type="caution">
    <text evidence="1">The sequence shown here is derived from an EMBL/GenBank/DDBJ whole genome shotgun (WGS) entry which is preliminary data.</text>
</comment>
<organism evidence="1 2">
    <name type="scientific">Araneus ventricosus</name>
    <name type="common">Orbweaver spider</name>
    <name type="synonym">Epeira ventricosa</name>
    <dbReference type="NCBI Taxonomy" id="182803"/>
    <lineage>
        <taxon>Eukaryota</taxon>
        <taxon>Metazoa</taxon>
        <taxon>Ecdysozoa</taxon>
        <taxon>Arthropoda</taxon>
        <taxon>Chelicerata</taxon>
        <taxon>Arachnida</taxon>
        <taxon>Araneae</taxon>
        <taxon>Araneomorphae</taxon>
        <taxon>Entelegynae</taxon>
        <taxon>Araneoidea</taxon>
        <taxon>Araneidae</taxon>
        <taxon>Araneus</taxon>
    </lineage>
</organism>
<feature type="non-terminal residue" evidence="1">
    <location>
        <position position="49"/>
    </location>
</feature>
<evidence type="ECO:0000313" key="1">
    <source>
        <dbReference type="EMBL" id="GBM84247.1"/>
    </source>
</evidence>
<dbReference type="Proteomes" id="UP000499080">
    <property type="component" value="Unassembled WGS sequence"/>
</dbReference>
<reference evidence="1 2" key="1">
    <citation type="journal article" date="2019" name="Sci. Rep.">
        <title>Orb-weaving spider Araneus ventricosus genome elucidates the spidroin gene catalogue.</title>
        <authorList>
            <person name="Kono N."/>
            <person name="Nakamura H."/>
            <person name="Ohtoshi R."/>
            <person name="Moran D.A.P."/>
            <person name="Shinohara A."/>
            <person name="Yoshida Y."/>
            <person name="Fujiwara M."/>
            <person name="Mori M."/>
            <person name="Tomita M."/>
            <person name="Arakawa K."/>
        </authorList>
    </citation>
    <scope>NUCLEOTIDE SEQUENCE [LARGE SCALE GENOMIC DNA]</scope>
</reference>
<protein>
    <submittedName>
        <fullName evidence="1">Uncharacterized protein</fullName>
    </submittedName>
</protein>
<sequence length="49" mass="5495">MGTGLYNNTGVLFYKPLYKIKLLDVDTIMMVWFLGTITDDGSYTRKSGG</sequence>
<name>A0A4Y2J294_ARAVE</name>
<keyword evidence="2" id="KW-1185">Reference proteome</keyword>
<evidence type="ECO:0000313" key="2">
    <source>
        <dbReference type="Proteomes" id="UP000499080"/>
    </source>
</evidence>
<accession>A0A4Y2J294</accession>
<dbReference type="EMBL" id="BGPR01003143">
    <property type="protein sequence ID" value="GBM84247.1"/>
    <property type="molecule type" value="Genomic_DNA"/>
</dbReference>
<gene>
    <name evidence="1" type="ORF">AVEN_162143_1</name>
</gene>